<dbReference type="SUPFAM" id="SSF46604">
    <property type="entry name" value="Epsilon subunit of F1F0-ATP synthase C-terminal domain"/>
    <property type="match status" value="1"/>
</dbReference>
<dbReference type="Pfam" id="PF02823">
    <property type="entry name" value="ATP-synt_DE_N"/>
    <property type="match status" value="1"/>
</dbReference>
<dbReference type="EMBL" id="FMWL01000013">
    <property type="protein sequence ID" value="SCZ80581.1"/>
    <property type="molecule type" value="Genomic_DNA"/>
</dbReference>
<comment type="similarity">
    <text evidence="2 8 9">Belongs to the ATPase epsilon chain family.</text>
</comment>
<dbReference type="SUPFAM" id="SSF51344">
    <property type="entry name" value="Epsilon subunit of F1F0-ATP synthase N-terminal domain"/>
    <property type="match status" value="1"/>
</dbReference>
<dbReference type="GO" id="GO:0005886">
    <property type="term" value="C:plasma membrane"/>
    <property type="evidence" value="ECO:0007669"/>
    <property type="project" value="UniProtKB-SubCell"/>
</dbReference>
<evidence type="ECO:0000313" key="12">
    <source>
        <dbReference type="EMBL" id="SCZ80581.1"/>
    </source>
</evidence>
<gene>
    <name evidence="8" type="primary">atpC</name>
    <name evidence="12" type="ORF">SAMN03080599_02344</name>
</gene>
<dbReference type="Pfam" id="PF00401">
    <property type="entry name" value="ATP-synt_DE"/>
    <property type="match status" value="1"/>
</dbReference>
<dbReference type="Proteomes" id="UP000199208">
    <property type="component" value="Unassembled WGS sequence"/>
</dbReference>
<dbReference type="GO" id="GO:0005524">
    <property type="term" value="F:ATP binding"/>
    <property type="evidence" value="ECO:0007669"/>
    <property type="project" value="UniProtKB-UniRule"/>
</dbReference>
<dbReference type="STRING" id="1120920.SAMN03080599_02344"/>
<sequence>MATNFMLEIVTPDRTFFDGEVDMVILRTTEGDMAIMNDHEQMVAPVAIGSLRVRKQGEEKFREASCSGGFVTVTYEKTTVVTDSAEWADEIDMNRAKAALQRAQKRLERRDSELDYARALDSLSRATNRIRIVEKN</sequence>
<dbReference type="PANTHER" id="PTHR13822:SF10">
    <property type="entry name" value="ATP SYNTHASE EPSILON CHAIN, CHLOROPLASTIC"/>
    <property type="match status" value="1"/>
</dbReference>
<evidence type="ECO:0000256" key="4">
    <source>
        <dbReference type="ARBA" id="ARBA00023065"/>
    </source>
</evidence>
<evidence type="ECO:0000313" key="13">
    <source>
        <dbReference type="Proteomes" id="UP000199208"/>
    </source>
</evidence>
<keyword evidence="6 8" id="KW-0139">CF(1)</keyword>
<organism evidence="12 13">
    <name type="scientific">Acidaminobacter hydrogenoformans DSM 2784</name>
    <dbReference type="NCBI Taxonomy" id="1120920"/>
    <lineage>
        <taxon>Bacteria</taxon>
        <taxon>Bacillati</taxon>
        <taxon>Bacillota</taxon>
        <taxon>Clostridia</taxon>
        <taxon>Peptostreptococcales</taxon>
        <taxon>Acidaminobacteraceae</taxon>
        <taxon>Acidaminobacter</taxon>
    </lineage>
</organism>
<dbReference type="InterPro" id="IPR020546">
    <property type="entry name" value="ATP_synth_F1_dsu/esu_N"/>
</dbReference>
<accession>A0A1G5S4B0</accession>
<comment type="subcellular location">
    <subcellularLocation>
        <location evidence="1 8">Cell membrane</location>
        <topology evidence="1 8">Peripheral membrane protein</topology>
    </subcellularLocation>
</comment>
<proteinExistence type="inferred from homology"/>
<keyword evidence="4 8" id="KW-0406">Ion transport</keyword>
<keyword evidence="8" id="KW-1003">Cell membrane</keyword>
<keyword evidence="8" id="KW-0375">Hydrogen ion transport</keyword>
<feature type="domain" description="ATP synthase F1 complex delta/epsilon subunit N-terminal" evidence="11">
    <location>
        <begin position="5"/>
        <end position="85"/>
    </location>
</feature>
<keyword evidence="13" id="KW-1185">Reference proteome</keyword>
<evidence type="ECO:0000256" key="1">
    <source>
        <dbReference type="ARBA" id="ARBA00004202"/>
    </source>
</evidence>
<evidence type="ECO:0000256" key="9">
    <source>
        <dbReference type="RuleBase" id="RU003656"/>
    </source>
</evidence>
<dbReference type="InterPro" id="IPR036771">
    <property type="entry name" value="ATPsynth_dsu/esu_N"/>
</dbReference>
<evidence type="ECO:0000256" key="2">
    <source>
        <dbReference type="ARBA" id="ARBA00005712"/>
    </source>
</evidence>
<evidence type="ECO:0000259" key="10">
    <source>
        <dbReference type="Pfam" id="PF00401"/>
    </source>
</evidence>
<dbReference type="CDD" id="cd12152">
    <property type="entry name" value="F1-ATPase_delta"/>
    <property type="match status" value="1"/>
</dbReference>
<comment type="function">
    <text evidence="8">Produces ATP from ADP in the presence of a proton gradient across the membrane.</text>
</comment>
<dbReference type="InterPro" id="IPR001469">
    <property type="entry name" value="ATP_synth_F1_dsu/esu"/>
</dbReference>
<comment type="subunit">
    <text evidence="8 9">F-type ATPases have 2 components, CF(1) - the catalytic core - and CF(0) - the membrane proton channel. CF(1) has five subunits: alpha(3), beta(3), gamma(1), delta(1), epsilon(1). CF(0) has three main subunits: a, b and c.</text>
</comment>
<keyword evidence="5 8" id="KW-0472">Membrane</keyword>
<dbReference type="HAMAP" id="MF_00530">
    <property type="entry name" value="ATP_synth_epsil_bac"/>
    <property type="match status" value="1"/>
</dbReference>
<keyword evidence="7 8" id="KW-0066">ATP synthesis</keyword>
<protein>
    <recommendedName>
        <fullName evidence="8">ATP synthase epsilon chain</fullName>
    </recommendedName>
    <alternativeName>
        <fullName evidence="8">ATP synthase F1 sector epsilon subunit</fullName>
    </alternativeName>
    <alternativeName>
        <fullName evidence="8">F-ATPase epsilon subunit</fullName>
    </alternativeName>
</protein>
<evidence type="ECO:0000256" key="5">
    <source>
        <dbReference type="ARBA" id="ARBA00023136"/>
    </source>
</evidence>
<evidence type="ECO:0000256" key="3">
    <source>
        <dbReference type="ARBA" id="ARBA00022448"/>
    </source>
</evidence>
<dbReference type="NCBIfam" id="TIGR01216">
    <property type="entry name" value="ATP_synt_epsi"/>
    <property type="match status" value="1"/>
</dbReference>
<reference evidence="12 13" key="1">
    <citation type="submission" date="2016-10" db="EMBL/GenBank/DDBJ databases">
        <authorList>
            <person name="de Groot N.N."/>
        </authorList>
    </citation>
    <scope>NUCLEOTIDE SEQUENCE [LARGE SCALE GENOMIC DNA]</scope>
    <source>
        <strain evidence="12 13">DSM 2784</strain>
    </source>
</reference>
<dbReference type="InterPro" id="IPR020547">
    <property type="entry name" value="ATP_synth_F1_esu_C"/>
</dbReference>
<name>A0A1G5S4B0_9FIRM</name>
<evidence type="ECO:0000259" key="11">
    <source>
        <dbReference type="Pfam" id="PF02823"/>
    </source>
</evidence>
<dbReference type="RefSeq" id="WP_092591711.1">
    <property type="nucleotide sequence ID" value="NZ_FMWL01000013.1"/>
</dbReference>
<dbReference type="AlphaFoldDB" id="A0A1G5S4B0"/>
<dbReference type="GO" id="GO:0045259">
    <property type="term" value="C:proton-transporting ATP synthase complex"/>
    <property type="evidence" value="ECO:0007669"/>
    <property type="project" value="UniProtKB-KW"/>
</dbReference>
<evidence type="ECO:0000256" key="7">
    <source>
        <dbReference type="ARBA" id="ARBA00023310"/>
    </source>
</evidence>
<dbReference type="GO" id="GO:0046933">
    <property type="term" value="F:proton-transporting ATP synthase activity, rotational mechanism"/>
    <property type="evidence" value="ECO:0007669"/>
    <property type="project" value="UniProtKB-UniRule"/>
</dbReference>
<dbReference type="OrthoDB" id="9804110at2"/>
<feature type="domain" description="ATP synthase epsilon subunit C-terminal" evidence="10">
    <location>
        <begin position="89"/>
        <end position="133"/>
    </location>
</feature>
<evidence type="ECO:0000256" key="8">
    <source>
        <dbReference type="HAMAP-Rule" id="MF_00530"/>
    </source>
</evidence>
<dbReference type="Gene3D" id="2.60.15.10">
    <property type="entry name" value="F0F1 ATP synthase delta/epsilon subunit, N-terminal"/>
    <property type="match status" value="1"/>
</dbReference>
<dbReference type="Gene3D" id="1.20.5.440">
    <property type="entry name" value="ATP synthase delta/epsilon subunit, C-terminal domain"/>
    <property type="match status" value="1"/>
</dbReference>
<evidence type="ECO:0000256" key="6">
    <source>
        <dbReference type="ARBA" id="ARBA00023196"/>
    </source>
</evidence>
<dbReference type="InterPro" id="IPR036794">
    <property type="entry name" value="ATP_F1_dsu/esu_C_sf"/>
</dbReference>
<keyword evidence="3 8" id="KW-0813">Transport</keyword>
<dbReference type="PANTHER" id="PTHR13822">
    <property type="entry name" value="ATP SYNTHASE DELTA/EPSILON CHAIN"/>
    <property type="match status" value="1"/>
</dbReference>